<evidence type="ECO:0000256" key="1">
    <source>
        <dbReference type="SAM" id="Phobius"/>
    </source>
</evidence>
<sequence>MAGSGVGKTGGGSLFTVVSATTLVATEAFATAIAAGWALAGLMHLGDIGEYALMGLFSIAALYITVKYFRRAYQVEMSLD</sequence>
<evidence type="ECO:0000313" key="5">
    <source>
        <dbReference type="Proteomes" id="UP001245370"/>
    </source>
</evidence>
<name>A0A9W6CE53_XANFL</name>
<accession>A0A9W6CE53</accession>
<protein>
    <submittedName>
        <fullName evidence="2">Uncharacterized protein</fullName>
    </submittedName>
</protein>
<dbReference type="Proteomes" id="UP001245370">
    <property type="component" value="Unassembled WGS sequence"/>
</dbReference>
<keyword evidence="5" id="KW-1185">Reference proteome</keyword>
<evidence type="ECO:0000313" key="3">
    <source>
        <dbReference type="EMBL" id="MDR6333639.1"/>
    </source>
</evidence>
<gene>
    <name evidence="3" type="ORF">GGQ86_002109</name>
    <name evidence="2" type="ORF">XFLAVUS301_02820</name>
</gene>
<comment type="caution">
    <text evidence="2">The sequence shown here is derived from an EMBL/GenBank/DDBJ whole genome shotgun (WGS) entry which is preliminary data.</text>
</comment>
<reference evidence="2" key="1">
    <citation type="submission" date="2022-12" db="EMBL/GenBank/DDBJ databases">
        <title>Reference genome sequencing for broad-spectrum identification of bacterial and archaeal isolates by mass spectrometry.</title>
        <authorList>
            <person name="Sekiguchi Y."/>
            <person name="Tourlousse D.M."/>
        </authorList>
    </citation>
    <scope>NUCLEOTIDE SEQUENCE</scope>
    <source>
        <strain evidence="2">301</strain>
    </source>
</reference>
<dbReference type="EMBL" id="BSDO01000001">
    <property type="protein sequence ID" value="GLI20608.1"/>
    <property type="molecule type" value="Genomic_DNA"/>
</dbReference>
<proteinExistence type="predicted"/>
<keyword evidence="1" id="KW-0472">Membrane</keyword>
<feature type="transmembrane region" description="Helical" evidence="1">
    <location>
        <begin position="51"/>
        <end position="69"/>
    </location>
</feature>
<keyword evidence="1" id="KW-0812">Transmembrane</keyword>
<evidence type="ECO:0000313" key="4">
    <source>
        <dbReference type="Proteomes" id="UP001144397"/>
    </source>
</evidence>
<organism evidence="2 4">
    <name type="scientific">Xanthobacter flavus</name>
    <dbReference type="NCBI Taxonomy" id="281"/>
    <lineage>
        <taxon>Bacteria</taxon>
        <taxon>Pseudomonadati</taxon>
        <taxon>Pseudomonadota</taxon>
        <taxon>Alphaproteobacteria</taxon>
        <taxon>Hyphomicrobiales</taxon>
        <taxon>Xanthobacteraceae</taxon>
        <taxon>Xanthobacter</taxon>
    </lineage>
</organism>
<reference evidence="3 5" key="2">
    <citation type="submission" date="2023-07" db="EMBL/GenBank/DDBJ databases">
        <title>Genomic Encyclopedia of Type Strains, Phase IV (KMG-IV): sequencing the most valuable type-strain genomes for metagenomic binning, comparative biology and taxonomic classification.</title>
        <authorList>
            <person name="Goeker M."/>
        </authorList>
    </citation>
    <scope>NUCLEOTIDE SEQUENCE [LARGE SCALE GENOMIC DNA]</scope>
    <source>
        <strain evidence="3 5">DSM 338</strain>
    </source>
</reference>
<dbReference type="RefSeq" id="WP_281804811.1">
    <property type="nucleotide sequence ID" value="NZ_BSDO01000001.1"/>
</dbReference>
<dbReference type="Proteomes" id="UP001144397">
    <property type="component" value="Unassembled WGS sequence"/>
</dbReference>
<dbReference type="EMBL" id="JAVDPY010000003">
    <property type="protein sequence ID" value="MDR6333639.1"/>
    <property type="molecule type" value="Genomic_DNA"/>
</dbReference>
<dbReference type="GeneID" id="95761074"/>
<dbReference type="AlphaFoldDB" id="A0A9W6CE53"/>
<evidence type="ECO:0000313" key="2">
    <source>
        <dbReference type="EMBL" id="GLI20608.1"/>
    </source>
</evidence>
<feature type="transmembrane region" description="Helical" evidence="1">
    <location>
        <begin position="12"/>
        <end position="39"/>
    </location>
</feature>
<keyword evidence="1" id="KW-1133">Transmembrane helix</keyword>